<dbReference type="Pfam" id="PF09384">
    <property type="entry name" value="UTP15_C"/>
    <property type="match status" value="1"/>
</dbReference>
<dbReference type="GO" id="GO:0032040">
    <property type="term" value="C:small-subunit processome"/>
    <property type="evidence" value="ECO:0007669"/>
    <property type="project" value="InterPro"/>
</dbReference>
<keyword evidence="2" id="KW-0698">rRNA processing</keyword>
<comment type="subcellular location">
    <subcellularLocation>
        <location evidence="1">Nucleus</location>
        <location evidence="1">Nucleolus</location>
    </subcellularLocation>
</comment>
<keyword evidence="4" id="KW-0677">Repeat</keyword>
<dbReference type="InterPro" id="IPR036322">
    <property type="entry name" value="WD40_repeat_dom_sf"/>
</dbReference>
<dbReference type="GO" id="GO:0045943">
    <property type="term" value="P:positive regulation of transcription by RNA polymerase I"/>
    <property type="evidence" value="ECO:0007669"/>
    <property type="project" value="TreeGrafter"/>
</dbReference>
<evidence type="ECO:0000256" key="1">
    <source>
        <dbReference type="ARBA" id="ARBA00004604"/>
    </source>
</evidence>
<evidence type="ECO:0000259" key="6">
    <source>
        <dbReference type="Pfam" id="PF09384"/>
    </source>
</evidence>
<reference evidence="7" key="1">
    <citation type="submission" date="2021-01" db="EMBL/GenBank/DDBJ databases">
        <authorList>
            <person name="Corre E."/>
            <person name="Pelletier E."/>
            <person name="Niang G."/>
            <person name="Scheremetjew M."/>
            <person name="Finn R."/>
            <person name="Kale V."/>
            <person name="Holt S."/>
            <person name="Cochrane G."/>
            <person name="Meng A."/>
            <person name="Brown T."/>
            <person name="Cohen L."/>
        </authorList>
    </citation>
    <scope>NUCLEOTIDE SEQUENCE</scope>
    <source>
        <strain evidence="7">S3</strain>
    </source>
</reference>
<organism evidence="7">
    <name type="scientific">Strombidium inclinatum</name>
    <dbReference type="NCBI Taxonomy" id="197538"/>
    <lineage>
        <taxon>Eukaryota</taxon>
        <taxon>Sar</taxon>
        <taxon>Alveolata</taxon>
        <taxon>Ciliophora</taxon>
        <taxon>Intramacronucleata</taxon>
        <taxon>Spirotrichea</taxon>
        <taxon>Oligotrichia</taxon>
        <taxon>Strombidiidae</taxon>
        <taxon>Strombidium</taxon>
    </lineage>
</organism>
<accession>A0A7S3IDX3</accession>
<proteinExistence type="predicted"/>
<sequence length="307" mass="34950">MLPQAESDEDEMKDESSLSFEAVSAIHSFQKPIMKVMFDPIRQRLIAGGLDQQIKFFELIGESDFGLRLQYKIKMPNSVFSMAISRDGKHYAAGLIDGSFIVKSKKLEEMKEGEDADDEMKMIMKAFQPKEFQSTSKNYKYFYRGQYGVMPDPDDIVQGMKGKKVKLQKFEVALRKFQYKQALNEAIDQGNPEVVLTLIEELIQRGGKSLEIALSNRSDDELKKLLEFVKWKITDYRYQHVLVQILRFTLDLYSSVLGTGLAPEVDQMVTGDMLKLVEQEGQLGGHLGELKGQIDLVMKMQAVFATS</sequence>
<dbReference type="InterPro" id="IPR018983">
    <property type="entry name" value="U3_snoRNA-assocProt_15_C"/>
</dbReference>
<evidence type="ECO:0000256" key="4">
    <source>
        <dbReference type="ARBA" id="ARBA00022737"/>
    </source>
</evidence>
<dbReference type="SUPFAM" id="SSF50978">
    <property type="entry name" value="WD40 repeat-like"/>
    <property type="match status" value="1"/>
</dbReference>
<dbReference type="EMBL" id="HBIH01003544">
    <property type="protein sequence ID" value="CAE0320941.1"/>
    <property type="molecule type" value="Transcribed_RNA"/>
</dbReference>
<keyword evidence="5" id="KW-0539">Nucleus</keyword>
<dbReference type="GO" id="GO:0006364">
    <property type="term" value="P:rRNA processing"/>
    <property type="evidence" value="ECO:0007669"/>
    <property type="project" value="UniProtKB-KW"/>
</dbReference>
<evidence type="ECO:0000256" key="3">
    <source>
        <dbReference type="ARBA" id="ARBA00022574"/>
    </source>
</evidence>
<name>A0A7S3IDX3_9SPIT</name>
<gene>
    <name evidence="7" type="ORF">SINC0208_LOCUS1522</name>
</gene>
<dbReference type="PANTHER" id="PTHR19924:SF26">
    <property type="entry name" value="U3 SMALL NUCLEOLAR RNA-ASSOCIATED PROTEIN 15 HOMOLOG"/>
    <property type="match status" value="1"/>
</dbReference>
<evidence type="ECO:0000256" key="5">
    <source>
        <dbReference type="ARBA" id="ARBA00023242"/>
    </source>
</evidence>
<keyword evidence="3" id="KW-0853">WD repeat</keyword>
<evidence type="ECO:0000313" key="7">
    <source>
        <dbReference type="EMBL" id="CAE0320941.1"/>
    </source>
</evidence>
<dbReference type="PANTHER" id="PTHR19924">
    <property type="entry name" value="UTP15 U3 SMALL NUCLEOLAR RNA-ASSOCIATED PROTEIN 15 FAMILY MEMBER"/>
    <property type="match status" value="1"/>
</dbReference>
<protein>
    <recommendedName>
        <fullName evidence="6">U3 small nucleolar RNA-associated protein 15 C-terminal domain-containing protein</fullName>
    </recommendedName>
</protein>
<dbReference type="Gene3D" id="2.130.10.10">
    <property type="entry name" value="YVTN repeat-like/Quinoprotein amine dehydrogenase"/>
    <property type="match status" value="1"/>
</dbReference>
<dbReference type="InterPro" id="IPR015943">
    <property type="entry name" value="WD40/YVTN_repeat-like_dom_sf"/>
</dbReference>
<evidence type="ECO:0000256" key="2">
    <source>
        <dbReference type="ARBA" id="ARBA00022552"/>
    </source>
</evidence>
<feature type="domain" description="U3 small nucleolar RNA-associated protein 15 C-terminal" evidence="6">
    <location>
        <begin position="151"/>
        <end position="296"/>
    </location>
</feature>
<dbReference type="AlphaFoldDB" id="A0A7S3IDX3"/>